<proteinExistence type="predicted"/>
<evidence type="ECO:0000256" key="1">
    <source>
        <dbReference type="SAM" id="MobiDB-lite"/>
    </source>
</evidence>
<organism evidence="3 4">
    <name type="scientific">Bimuria novae-zelandiae CBS 107.79</name>
    <dbReference type="NCBI Taxonomy" id="1447943"/>
    <lineage>
        <taxon>Eukaryota</taxon>
        <taxon>Fungi</taxon>
        <taxon>Dikarya</taxon>
        <taxon>Ascomycota</taxon>
        <taxon>Pezizomycotina</taxon>
        <taxon>Dothideomycetes</taxon>
        <taxon>Pleosporomycetidae</taxon>
        <taxon>Pleosporales</taxon>
        <taxon>Massarineae</taxon>
        <taxon>Didymosphaeriaceae</taxon>
        <taxon>Bimuria</taxon>
    </lineage>
</organism>
<evidence type="ECO:0000256" key="2">
    <source>
        <dbReference type="SAM" id="Phobius"/>
    </source>
</evidence>
<keyword evidence="2" id="KW-0472">Membrane</keyword>
<dbReference type="Proteomes" id="UP000800036">
    <property type="component" value="Unassembled WGS sequence"/>
</dbReference>
<feature type="region of interest" description="Disordered" evidence="1">
    <location>
        <begin position="433"/>
        <end position="473"/>
    </location>
</feature>
<dbReference type="InterPro" id="IPR002523">
    <property type="entry name" value="MgTranspt_CorA/ZnTranspt_ZntB"/>
</dbReference>
<dbReference type="GO" id="GO:0046873">
    <property type="term" value="F:metal ion transmembrane transporter activity"/>
    <property type="evidence" value="ECO:0007669"/>
    <property type="project" value="InterPro"/>
</dbReference>
<dbReference type="Pfam" id="PF01544">
    <property type="entry name" value="CorA"/>
    <property type="match status" value="1"/>
</dbReference>
<dbReference type="Gene3D" id="1.20.58.340">
    <property type="entry name" value="Magnesium transport protein CorA, transmembrane region"/>
    <property type="match status" value="1"/>
</dbReference>
<evidence type="ECO:0000313" key="4">
    <source>
        <dbReference type="Proteomes" id="UP000800036"/>
    </source>
</evidence>
<evidence type="ECO:0008006" key="5">
    <source>
        <dbReference type="Google" id="ProtNLM"/>
    </source>
</evidence>
<feature type="transmembrane region" description="Helical" evidence="2">
    <location>
        <begin position="399"/>
        <end position="419"/>
    </location>
</feature>
<feature type="transmembrane region" description="Helical" evidence="2">
    <location>
        <begin position="360"/>
        <end position="379"/>
    </location>
</feature>
<dbReference type="AlphaFoldDB" id="A0A6A5VN68"/>
<name>A0A6A5VN68_9PLEO</name>
<protein>
    <recommendedName>
        <fullName evidence="5">Cora-domain-containing protein</fullName>
    </recommendedName>
</protein>
<keyword evidence="4" id="KW-1185">Reference proteome</keyword>
<dbReference type="EMBL" id="ML976667">
    <property type="protein sequence ID" value="KAF1976406.1"/>
    <property type="molecule type" value="Genomic_DNA"/>
</dbReference>
<dbReference type="GO" id="GO:0016020">
    <property type="term" value="C:membrane"/>
    <property type="evidence" value="ECO:0007669"/>
    <property type="project" value="InterPro"/>
</dbReference>
<keyword evidence="2" id="KW-1133">Transmembrane helix</keyword>
<evidence type="ECO:0000313" key="3">
    <source>
        <dbReference type="EMBL" id="KAF1976406.1"/>
    </source>
</evidence>
<sequence>MPTSRSSNIRASRLHALCLNIAMDASSTLSFGPQQWVQEPTMIELNHGHTYICITKRDGVKMLQTRVDDRGLLQLVTSNSPSSANWTLRLILTEKTWVSRDIRKIPYPSEVIEALGRHWNINDVCFSTHARAGSCSMPFHPVPGDFSYTGIIIRLVYGLPFRGTLAIAHDLTRKATYAVCFGVTPQHAQALLTRLEVSKDYAFFPLHIAYLLTDIALKDLEQFSSNTYSDFITVREAMGTNLYFLPAQVAQAPDLPEMPRKLTALANAAASNCSSLRGVGGIIDTMEAYLKGSNSVDGQDMSVMFVFSDRLTLLRQVVESTLRRNEYLRECVQAQVQMVYALLAQKDNELNHQYGADMRVISIVTLVFLPGTFVATLFSSSFWDFSPSNQGPMVSKWVWLYWVATAVLTIGVISAWMWWPMLGKCRERRRSMRGGPSAVDIEKQSPRAWSGEALRPATFKGHDRRYNESSVAK</sequence>
<reference evidence="3" key="1">
    <citation type="journal article" date="2020" name="Stud. Mycol.">
        <title>101 Dothideomycetes genomes: a test case for predicting lifestyles and emergence of pathogens.</title>
        <authorList>
            <person name="Haridas S."/>
            <person name="Albert R."/>
            <person name="Binder M."/>
            <person name="Bloem J."/>
            <person name="Labutti K."/>
            <person name="Salamov A."/>
            <person name="Andreopoulos B."/>
            <person name="Baker S."/>
            <person name="Barry K."/>
            <person name="Bills G."/>
            <person name="Bluhm B."/>
            <person name="Cannon C."/>
            <person name="Castanera R."/>
            <person name="Culley D."/>
            <person name="Daum C."/>
            <person name="Ezra D."/>
            <person name="Gonzalez J."/>
            <person name="Henrissat B."/>
            <person name="Kuo A."/>
            <person name="Liang C."/>
            <person name="Lipzen A."/>
            <person name="Lutzoni F."/>
            <person name="Magnuson J."/>
            <person name="Mondo S."/>
            <person name="Nolan M."/>
            <person name="Ohm R."/>
            <person name="Pangilinan J."/>
            <person name="Park H.-J."/>
            <person name="Ramirez L."/>
            <person name="Alfaro M."/>
            <person name="Sun H."/>
            <person name="Tritt A."/>
            <person name="Yoshinaga Y."/>
            <person name="Zwiers L.-H."/>
            <person name="Turgeon B."/>
            <person name="Goodwin S."/>
            <person name="Spatafora J."/>
            <person name="Crous P."/>
            <person name="Grigoriev I."/>
        </authorList>
    </citation>
    <scope>NUCLEOTIDE SEQUENCE</scope>
    <source>
        <strain evidence="3">CBS 107.79</strain>
    </source>
</reference>
<accession>A0A6A5VN68</accession>
<dbReference type="OrthoDB" id="2830640at2759"/>
<gene>
    <name evidence="3" type="ORF">BU23DRAFT_47710</name>
</gene>
<keyword evidence="2" id="KW-0812">Transmembrane</keyword>